<dbReference type="PANTHER" id="PTHR12436">
    <property type="entry name" value="80 KDA MCM3-ASSOCIATED PROTEIN"/>
    <property type="match status" value="1"/>
</dbReference>
<evidence type="ECO:0000313" key="4">
    <source>
        <dbReference type="Proteomes" id="UP000601710"/>
    </source>
</evidence>
<feature type="domain" description="SAC3/GANP/THP3 conserved" evidence="2">
    <location>
        <begin position="290"/>
        <end position="508"/>
    </location>
</feature>
<gene>
    <name evidence="3" type="ORF">LDHU3_35.7050</name>
</gene>
<evidence type="ECO:0000259" key="2">
    <source>
        <dbReference type="Pfam" id="PF03399"/>
    </source>
</evidence>
<organism evidence="3 4">
    <name type="scientific">Leishmania donovani</name>
    <dbReference type="NCBI Taxonomy" id="5661"/>
    <lineage>
        <taxon>Eukaryota</taxon>
        <taxon>Discoba</taxon>
        <taxon>Euglenozoa</taxon>
        <taxon>Kinetoplastea</taxon>
        <taxon>Metakinetoplastina</taxon>
        <taxon>Trypanosomatida</taxon>
        <taxon>Trypanosomatidae</taxon>
        <taxon>Leishmaniinae</taxon>
        <taxon>Leishmania</taxon>
    </lineage>
</organism>
<reference evidence="3" key="1">
    <citation type="submission" date="2020-06" db="EMBL/GenBank/DDBJ databases">
        <authorList>
            <person name="Camacho E."/>
            <person name="Gonzalez-de la Fuente S."/>
            <person name="Rastrojo A."/>
            <person name="Peiro-Pastor R."/>
            <person name="Solana JC."/>
            <person name="Tabera L."/>
            <person name="Gamarro F."/>
            <person name="Carrasco-Ramiro F."/>
            <person name="Requena JM."/>
            <person name="Aguado B."/>
        </authorList>
    </citation>
    <scope>NUCLEOTIDE SEQUENCE</scope>
</reference>
<dbReference type="VEuPathDB" id="TriTrypDB:LdBPK_355290.1"/>
<sequence>MSDSQQQHNNSNTCTRMSQHQDVLTAAFLRAHGVALSKPLRDWLTRVSFLARAQTSVEKKEKYERWALRAVEDAVKSPGGVAAIMWAKQSVIMPPDSPDCTSEWWQESRRACAASSSGTAATYENPTRAALLAETMRRAPASLQPFVQQGFSLYDREVALGHRRYEQVTFVEMLNIAKSLQAKASPAPVPSPAPPPPSQPPPPSYNALMTPTAAITRTAFVPPTLHKRPAPEAVPHEPPHKRAVPATAPAVSRKDKTFFFQLAGITDAEVAAPREFIGMSTELERHYTRYEPLVEDIRPLAVLKDAYAHITTHATGLEKTEGKKAAQKYLSDQLKGMRQDLRVQNIVDNFTVMVYEVHARLCLETGDIGEFNQCQAGLKQFYAMDAVDLSQCDVKNFFLYRLVYLTLSGQYDSLSTELIHFTNAQLQGTDRAGSSIAREPVNRTLALCAACNDGDTPSLCRLLLSFEVEMTYLVRIYLQKLRIMWLKEILTAMKGSLTLRFLMASLGFTPLPHGKKKRQLFWLDDAEESAALRFAELFQTLKVELPPDFSFHAEVTRAKHTGSDPQAHYPSLDAATALKAVNDYLVFLGTRKDAART</sequence>
<dbReference type="FunFam" id="1.25.40.990:FF:000019">
    <property type="entry name" value="SAC3/GANP/Nin1/mts3/eIF-3 p25 family, putative"/>
    <property type="match status" value="1"/>
</dbReference>
<dbReference type="Proteomes" id="UP000601710">
    <property type="component" value="Chromosome 35"/>
</dbReference>
<feature type="compositionally biased region" description="Pro residues" evidence="1">
    <location>
        <begin position="187"/>
        <end position="204"/>
    </location>
</feature>
<dbReference type="AlphaFoldDB" id="A0A6J8FP73"/>
<feature type="region of interest" description="Disordered" evidence="1">
    <location>
        <begin position="184"/>
        <end position="208"/>
    </location>
</feature>
<name>A0A6J8FP73_LEIDO</name>
<dbReference type="GO" id="GO:0005634">
    <property type="term" value="C:nucleus"/>
    <property type="evidence" value="ECO:0007669"/>
    <property type="project" value="TreeGrafter"/>
</dbReference>
<dbReference type="InterPro" id="IPR005062">
    <property type="entry name" value="SAC3/GANP/THP3_conserved"/>
</dbReference>
<proteinExistence type="predicted"/>
<feature type="region of interest" description="Disordered" evidence="1">
    <location>
        <begin position="225"/>
        <end position="248"/>
    </location>
</feature>
<evidence type="ECO:0000256" key="1">
    <source>
        <dbReference type="SAM" id="MobiDB-lite"/>
    </source>
</evidence>
<dbReference type="EMBL" id="LR812655">
    <property type="protein sequence ID" value="CAC5434559.1"/>
    <property type="molecule type" value="Genomic_DNA"/>
</dbReference>
<dbReference type="VEuPathDB" id="TriTrypDB:LdCL_350058700"/>
<accession>A0A6J8FP73</accession>
<protein>
    <submittedName>
        <fullName evidence="3">SAC3/GANP/Nin1/mts3/eIF-3_p25_family_putative/Pfa m:PF03399</fullName>
    </submittedName>
</protein>
<dbReference type="PANTHER" id="PTHR12436:SF4">
    <property type="entry name" value="LEUKOCYTE RECEPTOR CLUSTER MEMBER 8"/>
    <property type="match status" value="1"/>
</dbReference>
<dbReference type="InterPro" id="IPR045107">
    <property type="entry name" value="SAC3/GANP/THP3"/>
</dbReference>
<dbReference type="Pfam" id="PF03399">
    <property type="entry name" value="SAC3_GANP"/>
    <property type="match status" value="1"/>
</dbReference>
<dbReference type="VEuPathDB" id="TriTrypDB:LDHU3_35.7050"/>
<dbReference type="Gene3D" id="1.25.40.990">
    <property type="match status" value="1"/>
</dbReference>
<evidence type="ECO:0000313" key="3">
    <source>
        <dbReference type="EMBL" id="CAC5434559.1"/>
    </source>
</evidence>